<dbReference type="Pfam" id="PF05065">
    <property type="entry name" value="Phage_capsid"/>
    <property type="match status" value="1"/>
</dbReference>
<reference evidence="2 3" key="1">
    <citation type="submission" date="2024-06" db="EMBL/GenBank/DDBJ databases">
        <title>The Natural Products Discovery Center: Release of the First 8490 Sequenced Strains for Exploring Actinobacteria Biosynthetic Diversity.</title>
        <authorList>
            <person name="Kalkreuter E."/>
            <person name="Kautsar S.A."/>
            <person name="Yang D."/>
            <person name="Bader C.D."/>
            <person name="Teijaro C.N."/>
            <person name="Fluegel L."/>
            <person name="Davis C.M."/>
            <person name="Simpson J.R."/>
            <person name="Lauterbach L."/>
            <person name="Steele A.D."/>
            <person name="Gui C."/>
            <person name="Meng S."/>
            <person name="Li G."/>
            <person name="Viehrig K."/>
            <person name="Ye F."/>
            <person name="Su P."/>
            <person name="Kiefer A.F."/>
            <person name="Nichols A."/>
            <person name="Cepeda A.J."/>
            <person name="Yan W."/>
            <person name="Fan B."/>
            <person name="Jiang Y."/>
            <person name="Adhikari A."/>
            <person name="Zheng C.-J."/>
            <person name="Schuster L."/>
            <person name="Cowan T.M."/>
            <person name="Smanski M.J."/>
            <person name="Chevrette M.G."/>
            <person name="De Carvalho L.P.S."/>
            <person name="Shen B."/>
        </authorList>
    </citation>
    <scope>NUCLEOTIDE SEQUENCE [LARGE SCALE GENOMIC DNA]</scope>
    <source>
        <strain evidence="2 3">NPDC049344</strain>
    </source>
</reference>
<organism evidence="2 3">
    <name type="scientific">Streptomyces kurssanovii</name>
    <dbReference type="NCBI Taxonomy" id="67312"/>
    <lineage>
        <taxon>Bacteria</taxon>
        <taxon>Bacillati</taxon>
        <taxon>Actinomycetota</taxon>
        <taxon>Actinomycetes</taxon>
        <taxon>Kitasatosporales</taxon>
        <taxon>Streptomycetaceae</taxon>
        <taxon>Streptomyces</taxon>
    </lineage>
</organism>
<dbReference type="Gene3D" id="3.30.2320.10">
    <property type="entry name" value="hypothetical protein PF0899 domain"/>
    <property type="match status" value="1"/>
</dbReference>
<protein>
    <submittedName>
        <fullName evidence="2">Phage major capsid protein</fullName>
    </submittedName>
</protein>
<dbReference type="RefSeq" id="WP_364598175.1">
    <property type="nucleotide sequence ID" value="NZ_JBFAQK010000041.1"/>
</dbReference>
<gene>
    <name evidence="2" type="ORF">AB0K36_24545</name>
</gene>
<dbReference type="EMBL" id="JBFAQK010000041">
    <property type="protein sequence ID" value="MEV4683950.1"/>
    <property type="molecule type" value="Genomic_DNA"/>
</dbReference>
<keyword evidence="3" id="KW-1185">Reference proteome</keyword>
<dbReference type="Gene3D" id="3.30.2400.10">
    <property type="entry name" value="Major capsid protein gp5"/>
    <property type="match status" value="1"/>
</dbReference>
<feature type="domain" description="Phage capsid-like C-terminal" evidence="1">
    <location>
        <begin position="147"/>
        <end position="331"/>
    </location>
</feature>
<evidence type="ECO:0000259" key="1">
    <source>
        <dbReference type="Pfam" id="PF05065"/>
    </source>
</evidence>
<evidence type="ECO:0000313" key="3">
    <source>
        <dbReference type="Proteomes" id="UP001552521"/>
    </source>
</evidence>
<name>A0ABV3HZC9_9ACTN</name>
<dbReference type="Proteomes" id="UP001552521">
    <property type="component" value="Unassembled WGS sequence"/>
</dbReference>
<accession>A0ABV3HZC9</accession>
<dbReference type="SUPFAM" id="SSF56563">
    <property type="entry name" value="Major capsid protein gp5"/>
    <property type="match status" value="1"/>
</dbReference>
<sequence>MDEFANKPMHAAARSKEAKLLEIIADYDKILGSTIAAGAAAERAASLHQGYVIPGDPVAKRSLADVRVFGSSVAEMREADFVADTSSVPAATMLSAAPNGSRLLGRLNAFEFSRTRGAVPVAPRVTAELAPRNEPIADVAVPVTIGSFQTVKPTAITRIDADELTDYPFAEKSIEAALLAGVGQRVDHVLVNGGTDGDETVYGLLDVGTVTTTPAGETTLDADHVIDAVARCENAGGTPSAVIGNPAEIRALQRSVASLYGAAYLDKLPEFVALPALADGTVTVPAGTVVVADLAQVGVGVRKNLEISKVTTEASVYAIDHVAIAARARVGDVAIADAGHVQVVVAAAA</sequence>
<evidence type="ECO:0000313" key="2">
    <source>
        <dbReference type="EMBL" id="MEV4683950.1"/>
    </source>
</evidence>
<proteinExistence type="predicted"/>
<dbReference type="InterPro" id="IPR054612">
    <property type="entry name" value="Phage_capsid-like_C"/>
</dbReference>
<comment type="caution">
    <text evidence="2">The sequence shown here is derived from an EMBL/GenBank/DDBJ whole genome shotgun (WGS) entry which is preliminary data.</text>
</comment>